<dbReference type="InterPro" id="IPR033132">
    <property type="entry name" value="GH_1_N_CS"/>
</dbReference>
<sequence length="89" mass="9676">MTTSRTFPEGFLWGGAIAANQAEGAWNVKGKGISTADLATNKKNISKGDYKKTKCCELGAACDSSYRSINIKLSETKRVYFSTIACLMR</sequence>
<reference evidence="1 3" key="1">
    <citation type="submission" date="2018-06" db="EMBL/GenBank/DDBJ databases">
        <title>Genomic Encyclopedia of Type Strains, Phase III (KMG-III): the genomes of soil and plant-associated and newly described type strains.</title>
        <authorList>
            <person name="Whitman W."/>
        </authorList>
    </citation>
    <scope>NUCLEOTIDE SEQUENCE [LARGE SCALE GENOMIC DNA]</scope>
    <source>
        <strain evidence="1 3">CECT 7022</strain>
    </source>
</reference>
<dbReference type="EMBL" id="CP054614">
    <property type="protein sequence ID" value="QKS55176.1"/>
    <property type="molecule type" value="Genomic_DNA"/>
</dbReference>
<evidence type="ECO:0000313" key="4">
    <source>
        <dbReference type="Proteomes" id="UP000509327"/>
    </source>
</evidence>
<keyword evidence="1" id="KW-0378">Hydrolase</keyword>
<keyword evidence="4" id="KW-1185">Reference proteome</keyword>
<evidence type="ECO:0000313" key="3">
    <source>
        <dbReference type="Proteomes" id="UP000247790"/>
    </source>
</evidence>
<dbReference type="GO" id="GO:0005975">
    <property type="term" value="P:carbohydrate metabolic process"/>
    <property type="evidence" value="ECO:0007669"/>
    <property type="project" value="InterPro"/>
</dbReference>
<evidence type="ECO:0000313" key="2">
    <source>
        <dbReference type="EMBL" id="QKS55176.1"/>
    </source>
</evidence>
<proteinExistence type="predicted"/>
<gene>
    <name evidence="1" type="ORF">DFQ00_110128</name>
    <name evidence="2" type="ORF">HUB98_01860</name>
</gene>
<dbReference type="EMBL" id="QJSW01000010">
    <property type="protein sequence ID" value="PYE48066.1"/>
    <property type="molecule type" value="Genomic_DNA"/>
</dbReference>
<reference evidence="2 4" key="2">
    <citation type="submission" date="2020-06" db="EMBL/GenBank/DDBJ databases">
        <title>Complete genome of Paenibacillus barcinonensis KACC11450.</title>
        <authorList>
            <person name="Kim M."/>
            <person name="Park Y.-J."/>
            <person name="Shin J.-H."/>
        </authorList>
    </citation>
    <scope>NUCLEOTIDE SEQUENCE [LARGE SCALE GENOMIC DNA]</scope>
    <source>
        <strain evidence="2 4">KACC11450</strain>
    </source>
</reference>
<evidence type="ECO:0000313" key="1">
    <source>
        <dbReference type="EMBL" id="PYE48066.1"/>
    </source>
</evidence>
<name>A0A2V4VH23_PAEBA</name>
<dbReference type="GO" id="GO:0004553">
    <property type="term" value="F:hydrolase activity, hydrolyzing O-glycosyl compounds"/>
    <property type="evidence" value="ECO:0007669"/>
    <property type="project" value="InterPro"/>
</dbReference>
<dbReference type="SUPFAM" id="SSF51445">
    <property type="entry name" value="(Trans)glycosidases"/>
    <property type="match status" value="1"/>
</dbReference>
<dbReference type="Proteomes" id="UP000509327">
    <property type="component" value="Chromosome"/>
</dbReference>
<dbReference type="Gene3D" id="3.20.20.80">
    <property type="entry name" value="Glycosidases"/>
    <property type="match status" value="1"/>
</dbReference>
<dbReference type="PROSITE" id="PS00653">
    <property type="entry name" value="GLYCOSYL_HYDROL_F1_2"/>
    <property type="match status" value="1"/>
</dbReference>
<dbReference type="Pfam" id="PF00232">
    <property type="entry name" value="Glyco_hydro_1"/>
    <property type="match status" value="1"/>
</dbReference>
<dbReference type="InterPro" id="IPR017853">
    <property type="entry name" value="GH"/>
</dbReference>
<dbReference type="Proteomes" id="UP000247790">
    <property type="component" value="Unassembled WGS sequence"/>
</dbReference>
<dbReference type="InterPro" id="IPR001360">
    <property type="entry name" value="Glyco_hydro_1"/>
</dbReference>
<protein>
    <submittedName>
        <fullName evidence="2">Family 1 glycosylhydrolase</fullName>
    </submittedName>
    <submittedName>
        <fullName evidence="1">Glycosyl hydrolase family 1</fullName>
    </submittedName>
</protein>
<accession>A0A2V4VH23</accession>
<dbReference type="AlphaFoldDB" id="A0A2V4VH23"/>
<organism evidence="1 3">
    <name type="scientific">Paenibacillus barcinonensis</name>
    <dbReference type="NCBI Taxonomy" id="198119"/>
    <lineage>
        <taxon>Bacteria</taxon>
        <taxon>Bacillati</taxon>
        <taxon>Bacillota</taxon>
        <taxon>Bacilli</taxon>
        <taxon>Bacillales</taxon>
        <taxon>Paenibacillaceae</taxon>
        <taxon>Paenibacillus</taxon>
    </lineage>
</organism>